<organism evidence="2 3">
    <name type="scientific">Candidatus Kaiserbacteria bacterium GWA2_50_9</name>
    <dbReference type="NCBI Taxonomy" id="1798474"/>
    <lineage>
        <taxon>Bacteria</taxon>
        <taxon>Candidatus Kaiseribacteriota</taxon>
    </lineage>
</organism>
<sequence>MKKALKIADFLSKRASIARKSPVGKITRDLHTPTPKEERKSIQSTLADSGNNTVKNEELLFSIQKRSDKSKKNDASEIKKRVEYERFLEWLSLPHDARNPKTQKEFAKENALTEDTLSLWKKRDGFWNDWRSRVKNKYRERIPSCLAALYRNILKHGKGSDFLAFVQYVDDFNPKMRIEEKQAPLGYLPDDQREQLVEALRRSGRATAVAIDAKYREAFLAEKEEGLNDKNFSY</sequence>
<evidence type="ECO:0000256" key="1">
    <source>
        <dbReference type="SAM" id="MobiDB-lite"/>
    </source>
</evidence>
<dbReference type="EMBL" id="MFKN01000028">
    <property type="protein sequence ID" value="OGG40585.1"/>
    <property type="molecule type" value="Genomic_DNA"/>
</dbReference>
<dbReference type="Proteomes" id="UP000179014">
    <property type="component" value="Unassembled WGS sequence"/>
</dbReference>
<protein>
    <recommendedName>
        <fullName evidence="4">Homeodomain phBC6A51-type domain-containing protein</fullName>
    </recommendedName>
</protein>
<feature type="compositionally biased region" description="Basic and acidic residues" evidence="1">
    <location>
        <begin position="26"/>
        <end position="41"/>
    </location>
</feature>
<gene>
    <name evidence="2" type="ORF">A2118_00920</name>
</gene>
<dbReference type="AlphaFoldDB" id="A0A1F6BUF9"/>
<comment type="caution">
    <text evidence="2">The sequence shown here is derived from an EMBL/GenBank/DDBJ whole genome shotgun (WGS) entry which is preliminary data.</text>
</comment>
<proteinExistence type="predicted"/>
<evidence type="ECO:0000313" key="2">
    <source>
        <dbReference type="EMBL" id="OGG40585.1"/>
    </source>
</evidence>
<name>A0A1F6BUF9_9BACT</name>
<accession>A0A1F6BUF9</accession>
<feature type="region of interest" description="Disordered" evidence="1">
    <location>
        <begin position="22"/>
        <end position="50"/>
    </location>
</feature>
<reference evidence="2 3" key="1">
    <citation type="journal article" date="2016" name="Nat. Commun.">
        <title>Thousands of microbial genomes shed light on interconnected biogeochemical processes in an aquifer system.</title>
        <authorList>
            <person name="Anantharaman K."/>
            <person name="Brown C.T."/>
            <person name="Hug L.A."/>
            <person name="Sharon I."/>
            <person name="Castelle C.J."/>
            <person name="Probst A.J."/>
            <person name="Thomas B.C."/>
            <person name="Singh A."/>
            <person name="Wilkins M.J."/>
            <person name="Karaoz U."/>
            <person name="Brodie E.L."/>
            <person name="Williams K.H."/>
            <person name="Hubbard S.S."/>
            <person name="Banfield J.F."/>
        </authorList>
    </citation>
    <scope>NUCLEOTIDE SEQUENCE [LARGE SCALE GENOMIC DNA]</scope>
</reference>
<evidence type="ECO:0000313" key="3">
    <source>
        <dbReference type="Proteomes" id="UP000179014"/>
    </source>
</evidence>
<evidence type="ECO:0008006" key="4">
    <source>
        <dbReference type="Google" id="ProtNLM"/>
    </source>
</evidence>